<sequence length="60" mass="7015">MRILSVSWNGNTDDTKIKYTKEFEESHYIVKLDTLSDTIAMLSEKYNSLLAPDREEEDET</sequence>
<name>A0A6J5Q741_9CAUD</name>
<reference evidence="1" key="1">
    <citation type="submission" date="2020-05" db="EMBL/GenBank/DDBJ databases">
        <authorList>
            <person name="Chiriac C."/>
            <person name="Salcher M."/>
            <person name="Ghai R."/>
            <person name="Kavagutti S V."/>
        </authorList>
    </citation>
    <scope>NUCLEOTIDE SEQUENCE</scope>
</reference>
<accession>A0A6J5Q741</accession>
<organism evidence="1">
    <name type="scientific">uncultured Caudovirales phage</name>
    <dbReference type="NCBI Taxonomy" id="2100421"/>
    <lineage>
        <taxon>Viruses</taxon>
        <taxon>Duplodnaviria</taxon>
        <taxon>Heunggongvirae</taxon>
        <taxon>Uroviricota</taxon>
        <taxon>Caudoviricetes</taxon>
        <taxon>Peduoviridae</taxon>
        <taxon>Maltschvirus</taxon>
        <taxon>Maltschvirus maltsch</taxon>
    </lineage>
</organism>
<proteinExistence type="predicted"/>
<evidence type="ECO:0000313" key="1">
    <source>
        <dbReference type="EMBL" id="CAB4180560.1"/>
    </source>
</evidence>
<protein>
    <submittedName>
        <fullName evidence="1">Uncharacterized protein</fullName>
    </submittedName>
</protein>
<gene>
    <name evidence="1" type="ORF">UFOVP1043_55</name>
</gene>
<dbReference type="EMBL" id="LR797001">
    <property type="protein sequence ID" value="CAB4180560.1"/>
    <property type="molecule type" value="Genomic_DNA"/>
</dbReference>